<accession>A0A7S0QVE6</accession>
<proteinExistence type="predicted"/>
<organism evidence="2">
    <name type="scientific">Cryptomonas curvata</name>
    <dbReference type="NCBI Taxonomy" id="233186"/>
    <lineage>
        <taxon>Eukaryota</taxon>
        <taxon>Cryptophyceae</taxon>
        <taxon>Cryptomonadales</taxon>
        <taxon>Cryptomonadaceae</taxon>
        <taxon>Cryptomonas</taxon>
    </lineage>
</organism>
<evidence type="ECO:0000256" key="1">
    <source>
        <dbReference type="SAM" id="MobiDB-lite"/>
    </source>
</evidence>
<sequence>MSNVNHGDISQTDNNITRGWFALRSDGGIRSVKLSAFRTELEHSAREKGYEPGEEMIDFTTLLVTLGLYTVGQNALPQDVKLKRKAELELLYQDAIARKLQAIIRGNQVRKVEGKEARARRPLGVIATLLHEPTKEETDDHSSSKDKLEKEKFKASRVRAKDVKLGEYVLSKCALEDMKNAIKKMRPEEL</sequence>
<gene>
    <name evidence="2" type="ORF">CCUR1050_LOCUS27408</name>
</gene>
<dbReference type="PROSITE" id="PS50096">
    <property type="entry name" value="IQ"/>
    <property type="match status" value="1"/>
</dbReference>
<name>A0A7S0QVE6_9CRYP</name>
<feature type="compositionally biased region" description="Basic and acidic residues" evidence="1">
    <location>
        <begin position="132"/>
        <end position="154"/>
    </location>
</feature>
<dbReference type="EMBL" id="HBEZ01049829">
    <property type="protein sequence ID" value="CAD8651944.1"/>
    <property type="molecule type" value="Transcribed_RNA"/>
</dbReference>
<evidence type="ECO:0000313" key="2">
    <source>
        <dbReference type="EMBL" id="CAD8651944.1"/>
    </source>
</evidence>
<feature type="region of interest" description="Disordered" evidence="1">
    <location>
        <begin position="130"/>
        <end position="154"/>
    </location>
</feature>
<dbReference type="AlphaFoldDB" id="A0A7S0QVE6"/>
<protein>
    <submittedName>
        <fullName evidence="2">Uncharacterized protein</fullName>
    </submittedName>
</protein>
<reference evidence="2" key="1">
    <citation type="submission" date="2021-01" db="EMBL/GenBank/DDBJ databases">
        <authorList>
            <person name="Corre E."/>
            <person name="Pelletier E."/>
            <person name="Niang G."/>
            <person name="Scheremetjew M."/>
            <person name="Finn R."/>
            <person name="Kale V."/>
            <person name="Holt S."/>
            <person name="Cochrane G."/>
            <person name="Meng A."/>
            <person name="Brown T."/>
            <person name="Cohen L."/>
        </authorList>
    </citation>
    <scope>NUCLEOTIDE SEQUENCE</scope>
    <source>
        <strain evidence="2">CCAP979/52</strain>
    </source>
</reference>